<dbReference type="Proteomes" id="UP000578091">
    <property type="component" value="Unassembled WGS sequence"/>
</dbReference>
<dbReference type="EMBL" id="JACCKA010000027">
    <property type="protein sequence ID" value="NZA25502.1"/>
    <property type="molecule type" value="Genomic_DNA"/>
</dbReference>
<reference evidence="1 2" key="1">
    <citation type="submission" date="2020-07" db="EMBL/GenBank/DDBJ databases">
        <title>Luteimonas sp. SJ-92.</title>
        <authorList>
            <person name="Huang X.-X."/>
            <person name="Xu L."/>
            <person name="Sun J.-Q."/>
        </authorList>
    </citation>
    <scope>NUCLEOTIDE SEQUENCE [LARGE SCALE GENOMIC DNA]</scope>
    <source>
        <strain evidence="1 2">SJ-92</strain>
    </source>
</reference>
<evidence type="ECO:0000313" key="2">
    <source>
        <dbReference type="Proteomes" id="UP000578091"/>
    </source>
</evidence>
<proteinExistence type="predicted"/>
<protein>
    <submittedName>
        <fullName evidence="1">Uncharacterized protein</fullName>
    </submittedName>
</protein>
<name>A0A853J9P6_9GAMM</name>
<evidence type="ECO:0000313" key="1">
    <source>
        <dbReference type="EMBL" id="NZA25502.1"/>
    </source>
</evidence>
<dbReference type="RefSeq" id="WP_180677301.1">
    <property type="nucleotide sequence ID" value="NZ_JACCKA010000027.1"/>
</dbReference>
<organism evidence="1 2">
    <name type="scientific">Luteimonas salinisoli</name>
    <dbReference type="NCBI Taxonomy" id="2752307"/>
    <lineage>
        <taxon>Bacteria</taxon>
        <taxon>Pseudomonadati</taxon>
        <taxon>Pseudomonadota</taxon>
        <taxon>Gammaproteobacteria</taxon>
        <taxon>Lysobacterales</taxon>
        <taxon>Lysobacteraceae</taxon>
        <taxon>Luteimonas</taxon>
    </lineage>
</organism>
<gene>
    <name evidence="1" type="ORF">H0E84_03825</name>
</gene>
<dbReference type="AlphaFoldDB" id="A0A853J9P6"/>
<comment type="caution">
    <text evidence="1">The sequence shown here is derived from an EMBL/GenBank/DDBJ whole genome shotgun (WGS) entry which is preliminary data.</text>
</comment>
<sequence>MFQQNSARDAIIAALNFNINPCASVVAVINASLTGRVGQVGVDVDRRPISVLVRRCPTLVLPQPVLERLRPARHASRVGRPAGGLAMKHEKIRLGRAISDADAAFRTAHRYICDFLAAFDVDPRRAGKYTE</sequence>
<keyword evidence="2" id="KW-1185">Reference proteome</keyword>
<accession>A0A853J9P6</accession>